<keyword evidence="2" id="KW-1133">Transmembrane helix</keyword>
<dbReference type="GO" id="GO:0005737">
    <property type="term" value="C:cytoplasm"/>
    <property type="evidence" value="ECO:0007669"/>
    <property type="project" value="TreeGrafter"/>
</dbReference>
<organism evidence="3 4">
    <name type="scientific">Ridgeia piscesae</name>
    <name type="common">Tubeworm</name>
    <dbReference type="NCBI Taxonomy" id="27915"/>
    <lineage>
        <taxon>Eukaryota</taxon>
        <taxon>Metazoa</taxon>
        <taxon>Spiralia</taxon>
        <taxon>Lophotrochozoa</taxon>
        <taxon>Annelida</taxon>
        <taxon>Polychaeta</taxon>
        <taxon>Sedentaria</taxon>
        <taxon>Canalipalpata</taxon>
        <taxon>Sabellida</taxon>
        <taxon>Siboglinidae</taxon>
        <taxon>Ridgeia</taxon>
    </lineage>
</organism>
<keyword evidence="2" id="KW-0472">Membrane</keyword>
<dbReference type="AlphaFoldDB" id="A0AAD9KVQ8"/>
<reference evidence="3" key="1">
    <citation type="journal article" date="2023" name="Mol. Biol. Evol.">
        <title>Third-Generation Sequencing Reveals the Adaptive Role of the Epigenome in Three Deep-Sea Polychaetes.</title>
        <authorList>
            <person name="Perez M."/>
            <person name="Aroh O."/>
            <person name="Sun Y."/>
            <person name="Lan Y."/>
            <person name="Juniper S.K."/>
            <person name="Young C.R."/>
            <person name="Angers B."/>
            <person name="Qian P.Y."/>
        </authorList>
    </citation>
    <scope>NUCLEOTIDE SEQUENCE</scope>
    <source>
        <strain evidence="3">R07B-5</strain>
    </source>
</reference>
<name>A0AAD9KVQ8_RIDPI</name>
<evidence type="ECO:0000256" key="2">
    <source>
        <dbReference type="SAM" id="Phobius"/>
    </source>
</evidence>
<dbReference type="GO" id="GO:0006606">
    <property type="term" value="P:protein import into nucleus"/>
    <property type="evidence" value="ECO:0007669"/>
    <property type="project" value="TreeGrafter"/>
</dbReference>
<dbReference type="GO" id="GO:0005634">
    <property type="term" value="C:nucleus"/>
    <property type="evidence" value="ECO:0007669"/>
    <property type="project" value="TreeGrafter"/>
</dbReference>
<dbReference type="PANTHER" id="PTHR15191:SF3">
    <property type="entry name" value="PITUITARY TUMOR-TRANSFORMING GENE PROTEIN-BINDING FACTOR"/>
    <property type="match status" value="1"/>
</dbReference>
<accession>A0AAD9KVQ8</accession>
<proteinExistence type="predicted"/>
<keyword evidence="2" id="KW-0812">Transmembrane</keyword>
<feature type="transmembrane region" description="Helical" evidence="2">
    <location>
        <begin position="21"/>
        <end position="39"/>
    </location>
</feature>
<feature type="region of interest" description="Disordered" evidence="1">
    <location>
        <begin position="111"/>
        <end position="134"/>
    </location>
</feature>
<gene>
    <name evidence="3" type="ORF">NP493_580g00020</name>
</gene>
<feature type="region of interest" description="Disordered" evidence="1">
    <location>
        <begin position="59"/>
        <end position="82"/>
    </location>
</feature>
<comment type="caution">
    <text evidence="3">The sequence shown here is derived from an EMBL/GenBank/DDBJ whole genome shotgun (WGS) entry which is preliminary data.</text>
</comment>
<protein>
    <submittedName>
        <fullName evidence="3">Uncharacterized protein</fullName>
    </submittedName>
</protein>
<sequence>MCRAVNLWRLRPKHKVSYRTLLIALGVVAGVVLLAVSITCYCCCCRQSKASLKKRLTRDNIQQEREEEERRAKHAARRAERQNKYDEIRQKYELLSEVKCLTENMKKDLEGERGLPSVPKAQGDGENGSFSFTPAAIDPIDHRGVMAGETASADVPSAAILPPPPPPPVVRRRSKRSLTRTPRQFLSKTHSLVVCPYHHGSLVGGAGHLSPFEARLRRRAREERRRREEREHQLELLADMARMIAGTDDLHRHCVECRRLPSTVSMPAAQGRLYRGGSSSLYYNCKECRCKKY</sequence>
<dbReference type="InterPro" id="IPR052304">
    <property type="entry name" value="PTTG1IP"/>
</dbReference>
<keyword evidence="4" id="KW-1185">Reference proteome</keyword>
<dbReference type="PANTHER" id="PTHR15191">
    <property type="entry name" value="PROTEIN CBG20567"/>
    <property type="match status" value="1"/>
</dbReference>
<feature type="region of interest" description="Disordered" evidence="1">
    <location>
        <begin position="150"/>
        <end position="182"/>
    </location>
</feature>
<evidence type="ECO:0000313" key="3">
    <source>
        <dbReference type="EMBL" id="KAK2177765.1"/>
    </source>
</evidence>
<evidence type="ECO:0000313" key="4">
    <source>
        <dbReference type="Proteomes" id="UP001209878"/>
    </source>
</evidence>
<evidence type="ECO:0000256" key="1">
    <source>
        <dbReference type="SAM" id="MobiDB-lite"/>
    </source>
</evidence>
<dbReference type="EMBL" id="JAODUO010000580">
    <property type="protein sequence ID" value="KAK2177765.1"/>
    <property type="molecule type" value="Genomic_DNA"/>
</dbReference>
<dbReference type="Proteomes" id="UP001209878">
    <property type="component" value="Unassembled WGS sequence"/>
</dbReference>